<evidence type="ECO:0000313" key="1">
    <source>
        <dbReference type="EMBL" id="KAF2191465.1"/>
    </source>
</evidence>
<dbReference type="Proteomes" id="UP000800200">
    <property type="component" value="Unassembled WGS sequence"/>
</dbReference>
<evidence type="ECO:0000313" key="2">
    <source>
        <dbReference type="Proteomes" id="UP000800200"/>
    </source>
</evidence>
<dbReference type="OrthoDB" id="5415741at2759"/>
<accession>A0A6A6EJZ7</accession>
<dbReference type="AlphaFoldDB" id="A0A6A6EJZ7"/>
<dbReference type="EMBL" id="ML994617">
    <property type="protein sequence ID" value="KAF2191465.1"/>
    <property type="molecule type" value="Genomic_DNA"/>
</dbReference>
<organism evidence="1 2">
    <name type="scientific">Zopfia rhizophila CBS 207.26</name>
    <dbReference type="NCBI Taxonomy" id="1314779"/>
    <lineage>
        <taxon>Eukaryota</taxon>
        <taxon>Fungi</taxon>
        <taxon>Dikarya</taxon>
        <taxon>Ascomycota</taxon>
        <taxon>Pezizomycotina</taxon>
        <taxon>Dothideomycetes</taxon>
        <taxon>Dothideomycetes incertae sedis</taxon>
        <taxon>Zopfiaceae</taxon>
        <taxon>Zopfia</taxon>
    </lineage>
</organism>
<evidence type="ECO:0008006" key="3">
    <source>
        <dbReference type="Google" id="ProtNLM"/>
    </source>
</evidence>
<gene>
    <name evidence="1" type="ORF">K469DRAFT_371863</name>
</gene>
<proteinExistence type="predicted"/>
<reference evidence="1" key="1">
    <citation type="journal article" date="2020" name="Stud. Mycol.">
        <title>101 Dothideomycetes genomes: a test case for predicting lifestyles and emergence of pathogens.</title>
        <authorList>
            <person name="Haridas S."/>
            <person name="Albert R."/>
            <person name="Binder M."/>
            <person name="Bloem J."/>
            <person name="Labutti K."/>
            <person name="Salamov A."/>
            <person name="Andreopoulos B."/>
            <person name="Baker S."/>
            <person name="Barry K."/>
            <person name="Bills G."/>
            <person name="Bluhm B."/>
            <person name="Cannon C."/>
            <person name="Castanera R."/>
            <person name="Culley D."/>
            <person name="Daum C."/>
            <person name="Ezra D."/>
            <person name="Gonzalez J."/>
            <person name="Henrissat B."/>
            <person name="Kuo A."/>
            <person name="Liang C."/>
            <person name="Lipzen A."/>
            <person name="Lutzoni F."/>
            <person name="Magnuson J."/>
            <person name="Mondo S."/>
            <person name="Nolan M."/>
            <person name="Ohm R."/>
            <person name="Pangilinan J."/>
            <person name="Park H.-J."/>
            <person name="Ramirez L."/>
            <person name="Alfaro M."/>
            <person name="Sun H."/>
            <person name="Tritt A."/>
            <person name="Yoshinaga Y."/>
            <person name="Zwiers L.-H."/>
            <person name="Turgeon B."/>
            <person name="Goodwin S."/>
            <person name="Spatafora J."/>
            <person name="Crous P."/>
            <person name="Grigoriev I."/>
        </authorList>
    </citation>
    <scope>NUCLEOTIDE SEQUENCE</scope>
    <source>
        <strain evidence="1">CBS 207.26</strain>
    </source>
</reference>
<protein>
    <recommendedName>
        <fullName evidence="3">HTH luxR-type domain-containing protein</fullName>
    </recommendedName>
</protein>
<sequence length="71" mass="7876">MAPHDSATRAQVVALKVFGASNEDIEQQTGIKARTVNSIYDRAIQRGFNPYAEHPIVYNIHVEDAPRSGRP</sequence>
<name>A0A6A6EJZ7_9PEZI</name>
<keyword evidence="2" id="KW-1185">Reference proteome</keyword>